<dbReference type="InterPro" id="IPR023365">
    <property type="entry name" value="Sortase_dom-sf"/>
</dbReference>
<evidence type="ECO:0000313" key="3">
    <source>
        <dbReference type="Proteomes" id="UP000070449"/>
    </source>
</evidence>
<evidence type="ECO:0000313" key="2">
    <source>
        <dbReference type="EMBL" id="KXK08063.1"/>
    </source>
</evidence>
<dbReference type="GO" id="GO:0016787">
    <property type="term" value="F:hydrolase activity"/>
    <property type="evidence" value="ECO:0007669"/>
    <property type="project" value="UniProtKB-KW"/>
</dbReference>
<proteinExistence type="predicted"/>
<keyword evidence="1" id="KW-0378">Hydrolase</keyword>
<comment type="caution">
    <text evidence="2">The sequence shown here is derived from an EMBL/GenBank/DDBJ whole genome shotgun (WGS) entry which is preliminary data.</text>
</comment>
<dbReference type="Proteomes" id="UP000070449">
    <property type="component" value="Unassembled WGS sequence"/>
</dbReference>
<dbReference type="EMBL" id="JYPD01000026">
    <property type="protein sequence ID" value="KXK08063.1"/>
    <property type="molecule type" value="Genomic_DNA"/>
</dbReference>
<organism evidence="2 3">
    <name type="scientific">candidate division WS6 bacterium OLB21</name>
    <dbReference type="NCBI Taxonomy" id="1617427"/>
    <lineage>
        <taxon>Bacteria</taxon>
        <taxon>Candidatus Dojkabacteria</taxon>
    </lineage>
</organism>
<dbReference type="Pfam" id="PF04203">
    <property type="entry name" value="Sortase"/>
    <property type="match status" value="1"/>
</dbReference>
<reference evidence="2 3" key="1">
    <citation type="submission" date="2015-02" db="EMBL/GenBank/DDBJ databases">
        <title>Improved understanding of the partial-nitritation anammox process through 23 genomes representing the majority of the microbial community.</title>
        <authorList>
            <person name="Speth D.R."/>
            <person name="In T Zandt M."/>
            <person name="Guerrero Cruz S."/>
            <person name="Jetten M.S."/>
            <person name="Dutilh B.E."/>
        </authorList>
    </citation>
    <scope>NUCLEOTIDE SEQUENCE [LARGE SCALE GENOMIC DNA]</scope>
    <source>
        <strain evidence="2">OLB21</strain>
    </source>
</reference>
<dbReference type="STRING" id="1617427.UZ20_WS6002000973"/>
<name>A0A136KFG0_9BACT</name>
<dbReference type="Gene3D" id="2.40.260.10">
    <property type="entry name" value="Sortase"/>
    <property type="match status" value="1"/>
</dbReference>
<dbReference type="AlphaFoldDB" id="A0A136KFG0"/>
<evidence type="ECO:0000256" key="1">
    <source>
        <dbReference type="ARBA" id="ARBA00022801"/>
    </source>
</evidence>
<dbReference type="NCBIfam" id="TIGR01076">
    <property type="entry name" value="sortase_fam"/>
    <property type="match status" value="1"/>
</dbReference>
<sequence>MKVLTIASLISFFTIGLSISLIALFSPVNNIVVGANTIFDPIERPDSGNVEAITVAPIIRSEVVIEDFSIQIPKISLNKRIVANVDPINTAEYLAVIEKDIAHGKYTLLPFQAKNDGNVYLFAHREGSSGFFNRLGELQKGDEILITFNNELYVYSVEKLFVVNPEDTFVYTADSAYPALTLQTCENGNTQRLIIKSKLISVI</sequence>
<accession>A0A136KFG0</accession>
<dbReference type="InterPro" id="IPR005754">
    <property type="entry name" value="Sortase"/>
</dbReference>
<protein>
    <submittedName>
        <fullName evidence="2">Sortase family protein</fullName>
    </submittedName>
</protein>
<gene>
    <name evidence="2" type="ORF">UZ20_WS6002000973</name>
</gene>
<dbReference type="SUPFAM" id="SSF63817">
    <property type="entry name" value="Sortase"/>
    <property type="match status" value="1"/>
</dbReference>